<name>A0A1F5EAN0_9BACT</name>
<dbReference type="STRING" id="1797471.A3A71_04210"/>
<dbReference type="Proteomes" id="UP000177481">
    <property type="component" value="Unassembled WGS sequence"/>
</dbReference>
<dbReference type="AlphaFoldDB" id="A0A1F5EAN0"/>
<evidence type="ECO:0008006" key="3">
    <source>
        <dbReference type="Google" id="ProtNLM"/>
    </source>
</evidence>
<evidence type="ECO:0000313" key="2">
    <source>
        <dbReference type="Proteomes" id="UP000177481"/>
    </source>
</evidence>
<organism evidence="1 2">
    <name type="scientific">Candidatus Berkelbacteria bacterium RIFCSPLOWO2_01_FULL_50_28</name>
    <dbReference type="NCBI Taxonomy" id="1797471"/>
    <lineage>
        <taxon>Bacteria</taxon>
        <taxon>Candidatus Berkelbacteria</taxon>
    </lineage>
</organism>
<reference evidence="1 2" key="1">
    <citation type="journal article" date="2016" name="Nat. Commun.">
        <title>Thousands of microbial genomes shed light on interconnected biogeochemical processes in an aquifer system.</title>
        <authorList>
            <person name="Anantharaman K."/>
            <person name="Brown C.T."/>
            <person name="Hug L.A."/>
            <person name="Sharon I."/>
            <person name="Castelle C.J."/>
            <person name="Probst A.J."/>
            <person name="Thomas B.C."/>
            <person name="Singh A."/>
            <person name="Wilkins M.J."/>
            <person name="Karaoz U."/>
            <person name="Brodie E.L."/>
            <person name="Williams K.H."/>
            <person name="Hubbard S.S."/>
            <person name="Banfield J.F."/>
        </authorList>
    </citation>
    <scope>NUCLEOTIDE SEQUENCE [LARGE SCALE GENOMIC DNA]</scope>
</reference>
<protein>
    <recommendedName>
        <fullName evidence="3">SpoVG family protein</fullName>
    </recommendedName>
</protein>
<dbReference type="Gene3D" id="3.30.1120.40">
    <property type="entry name" value="Stage V sporulation protein G"/>
    <property type="match status" value="1"/>
</dbReference>
<sequence length="102" mass="11517">MQRKSEVSEVQIVVIKPQNGLVGFASFLLDGKLYLSSVGIHSKLDCSGYRITYPTKKVGQQNIQLFHPTTQELSQKIEIALLSRFKEVIEASNERHCNYYAG</sequence>
<dbReference type="SUPFAM" id="SSF160537">
    <property type="entry name" value="SpoVG-like"/>
    <property type="match status" value="1"/>
</dbReference>
<dbReference type="EMBL" id="MEZX01000003">
    <property type="protein sequence ID" value="OGD64336.1"/>
    <property type="molecule type" value="Genomic_DNA"/>
</dbReference>
<dbReference type="InterPro" id="IPR036751">
    <property type="entry name" value="SpoVG_sf"/>
</dbReference>
<dbReference type="GO" id="GO:0030435">
    <property type="term" value="P:sporulation resulting in formation of a cellular spore"/>
    <property type="evidence" value="ECO:0007669"/>
    <property type="project" value="InterPro"/>
</dbReference>
<accession>A0A1F5EAN0</accession>
<evidence type="ECO:0000313" key="1">
    <source>
        <dbReference type="EMBL" id="OGD64336.1"/>
    </source>
</evidence>
<gene>
    <name evidence="1" type="ORF">A3A71_04210</name>
</gene>
<comment type="caution">
    <text evidence="1">The sequence shown here is derived from an EMBL/GenBank/DDBJ whole genome shotgun (WGS) entry which is preliminary data.</text>
</comment>
<proteinExistence type="predicted"/>